<feature type="region of interest" description="Disordered" evidence="1">
    <location>
        <begin position="148"/>
        <end position="191"/>
    </location>
</feature>
<dbReference type="AlphaFoldDB" id="A0A8T2PER3"/>
<name>A0A8T2PER3_9TELE</name>
<dbReference type="Proteomes" id="UP000824540">
    <property type="component" value="Unassembled WGS sequence"/>
</dbReference>
<protein>
    <submittedName>
        <fullName evidence="2">Uncharacterized protein</fullName>
    </submittedName>
</protein>
<feature type="compositionally biased region" description="Basic and acidic residues" evidence="1">
    <location>
        <begin position="281"/>
        <end position="306"/>
    </location>
</feature>
<feature type="region of interest" description="Disordered" evidence="1">
    <location>
        <begin position="229"/>
        <end position="323"/>
    </location>
</feature>
<sequence length="337" mass="37093">MDEASGHLNITHLNGCCHGIDEGFFARSQRSNTHSTSIRRSEQFELVRPLSELRISTTTPATRKVSSVHLLRQEAGTLPSCYQVVDRIPGRASALWVTPAVTESECNSRAAVTSPSPGQTENNVCLSEVGRGGTSLLRQAVLLGDVTEGREREKKKRRERERGYARLKPESPAAAADREDGSSRTAVNGKPDSFSFAAVRHIRPVFGRRVAQKLCQLYQEHQLNNSIQAQDSVANPPSSPSLSHPRIAAARPRSPPPKWHLAETPGLGEDASPDPSALPWERLHTESGRSDGRNEGIVRRPREARISRPTPGSSSETERHRLRDFHPAPLLFSVRAL</sequence>
<reference evidence="2" key="1">
    <citation type="thesis" date="2021" institute="BYU ScholarsArchive" country="Provo, UT, USA">
        <title>Applications of and Algorithms for Genome Assembly and Genomic Analyses with an Emphasis on Marine Teleosts.</title>
        <authorList>
            <person name="Pickett B.D."/>
        </authorList>
    </citation>
    <scope>NUCLEOTIDE SEQUENCE</scope>
    <source>
        <strain evidence="2">HI-2016</strain>
    </source>
</reference>
<evidence type="ECO:0000313" key="3">
    <source>
        <dbReference type="Proteomes" id="UP000824540"/>
    </source>
</evidence>
<feature type="compositionally biased region" description="Polar residues" evidence="1">
    <location>
        <begin position="229"/>
        <end position="242"/>
    </location>
</feature>
<evidence type="ECO:0000313" key="2">
    <source>
        <dbReference type="EMBL" id="KAG9351015.1"/>
    </source>
</evidence>
<evidence type="ECO:0000256" key="1">
    <source>
        <dbReference type="SAM" id="MobiDB-lite"/>
    </source>
</evidence>
<dbReference type="EMBL" id="JAFBMS010000007">
    <property type="protein sequence ID" value="KAG9351015.1"/>
    <property type="molecule type" value="Genomic_DNA"/>
</dbReference>
<proteinExistence type="predicted"/>
<organism evidence="2 3">
    <name type="scientific">Albula glossodonta</name>
    <name type="common">roundjaw bonefish</name>
    <dbReference type="NCBI Taxonomy" id="121402"/>
    <lineage>
        <taxon>Eukaryota</taxon>
        <taxon>Metazoa</taxon>
        <taxon>Chordata</taxon>
        <taxon>Craniata</taxon>
        <taxon>Vertebrata</taxon>
        <taxon>Euteleostomi</taxon>
        <taxon>Actinopterygii</taxon>
        <taxon>Neopterygii</taxon>
        <taxon>Teleostei</taxon>
        <taxon>Albuliformes</taxon>
        <taxon>Albulidae</taxon>
        <taxon>Albula</taxon>
    </lineage>
</organism>
<keyword evidence="3" id="KW-1185">Reference proteome</keyword>
<dbReference type="OrthoDB" id="10608630at2759"/>
<comment type="caution">
    <text evidence="2">The sequence shown here is derived from an EMBL/GenBank/DDBJ whole genome shotgun (WGS) entry which is preliminary data.</text>
</comment>
<gene>
    <name evidence="2" type="ORF">JZ751_024904</name>
</gene>
<accession>A0A8T2PER3</accession>
<feature type="compositionally biased region" description="Basic and acidic residues" evidence="1">
    <location>
        <begin position="160"/>
        <end position="169"/>
    </location>
</feature>